<keyword evidence="1" id="KW-1133">Transmembrane helix</keyword>
<evidence type="ECO:0000256" key="1">
    <source>
        <dbReference type="SAM" id="Phobius"/>
    </source>
</evidence>
<proteinExistence type="predicted"/>
<sequence>MRDFIYDNLLYLLLAPLALALLLAEQEIGLSLSRRIQEPSAGLTLGLATQRAIALLVLIYSLRRLWLGQRR</sequence>
<keyword evidence="1" id="KW-0472">Membrane</keyword>
<dbReference type="Proteomes" id="UP000248146">
    <property type="component" value="Unassembled WGS sequence"/>
</dbReference>
<comment type="caution">
    <text evidence="2">The sequence shown here is derived from an EMBL/GenBank/DDBJ whole genome shotgun (WGS) entry which is preliminary data.</text>
</comment>
<feature type="transmembrane region" description="Helical" evidence="1">
    <location>
        <begin position="40"/>
        <end position="62"/>
    </location>
</feature>
<organism evidence="2 3">
    <name type="scientific">Aquipseudomonas alcaligenes</name>
    <name type="common">Pseudomonas alcaligenes</name>
    <dbReference type="NCBI Taxonomy" id="43263"/>
    <lineage>
        <taxon>Bacteria</taxon>
        <taxon>Pseudomonadati</taxon>
        <taxon>Pseudomonadota</taxon>
        <taxon>Gammaproteobacteria</taxon>
        <taxon>Pseudomonadales</taxon>
        <taxon>Pseudomonadaceae</taxon>
        <taxon>Aquipseudomonas</taxon>
    </lineage>
</organism>
<name>A0A2V4MHV5_AQUAC</name>
<accession>A0A2V4MHV5</accession>
<evidence type="ECO:0000313" key="3">
    <source>
        <dbReference type="Proteomes" id="UP000248146"/>
    </source>
</evidence>
<keyword evidence="1" id="KW-0812">Transmembrane</keyword>
<dbReference type="AlphaFoldDB" id="A0A2V4MHV5"/>
<evidence type="ECO:0000313" key="2">
    <source>
        <dbReference type="EMBL" id="PYC29616.1"/>
    </source>
</evidence>
<protein>
    <submittedName>
        <fullName evidence="2">Uncharacterized protein</fullName>
    </submittedName>
</protein>
<gene>
    <name evidence="2" type="ORF">DMO17_00540</name>
</gene>
<dbReference type="EMBL" id="QJRX01000001">
    <property type="protein sequence ID" value="PYC29616.1"/>
    <property type="molecule type" value="Genomic_DNA"/>
</dbReference>
<reference evidence="2 3" key="1">
    <citation type="submission" date="2018-06" db="EMBL/GenBank/DDBJ databases">
        <title>Pseudomonas diversity within urban Lake Michigan freshwaters.</title>
        <authorList>
            <person name="Batrich M."/>
            <person name="Hatzopoulos T."/>
            <person name="Putonti C."/>
        </authorList>
    </citation>
    <scope>NUCLEOTIDE SEQUENCE [LARGE SCALE GENOMIC DNA]</scope>
    <source>
        <strain evidence="2 3">MB-090714</strain>
    </source>
</reference>